<dbReference type="Proteomes" id="UP000234681">
    <property type="component" value="Chromosome 3"/>
</dbReference>
<dbReference type="AlphaFoldDB" id="A6HPA5"/>
<name>A6HPA5_RAT</name>
<evidence type="ECO:0000313" key="2">
    <source>
        <dbReference type="Proteomes" id="UP000234681"/>
    </source>
</evidence>
<protein>
    <submittedName>
        <fullName evidence="1">RCG27030</fullName>
    </submittedName>
</protein>
<proteinExistence type="predicted"/>
<evidence type="ECO:0000313" key="1">
    <source>
        <dbReference type="EMBL" id="EDL79856.1"/>
    </source>
</evidence>
<accession>A6HPA5</accession>
<dbReference type="EMBL" id="CH473949">
    <property type="protein sequence ID" value="EDL79856.1"/>
    <property type="molecule type" value="Genomic_DNA"/>
</dbReference>
<organism evidence="1 2">
    <name type="scientific">Rattus norvegicus</name>
    <name type="common">Rat</name>
    <dbReference type="NCBI Taxonomy" id="10116"/>
    <lineage>
        <taxon>Eukaryota</taxon>
        <taxon>Metazoa</taxon>
        <taxon>Chordata</taxon>
        <taxon>Craniata</taxon>
        <taxon>Vertebrata</taxon>
        <taxon>Euteleostomi</taxon>
        <taxon>Mammalia</taxon>
        <taxon>Eutheria</taxon>
        <taxon>Euarchontoglires</taxon>
        <taxon>Glires</taxon>
        <taxon>Rodentia</taxon>
        <taxon>Myomorpha</taxon>
        <taxon>Muroidea</taxon>
        <taxon>Muridae</taxon>
        <taxon>Murinae</taxon>
        <taxon>Rattus</taxon>
    </lineage>
</organism>
<sequence>MEYHRLYLIYRARGQQGPGPMR</sequence>
<reference evidence="2" key="1">
    <citation type="submission" date="2005-09" db="EMBL/GenBank/DDBJ databases">
        <authorList>
            <person name="Mural R.J."/>
            <person name="Li P.W."/>
            <person name="Adams M.D."/>
            <person name="Amanatides P.G."/>
            <person name="Baden-Tillson H."/>
            <person name="Barnstead M."/>
            <person name="Chin S.H."/>
            <person name="Dew I."/>
            <person name="Evans C.A."/>
            <person name="Ferriera S."/>
            <person name="Flanigan M."/>
            <person name="Fosler C."/>
            <person name="Glodek A."/>
            <person name="Gu Z."/>
            <person name="Holt R.A."/>
            <person name="Jennings D."/>
            <person name="Kraft C.L."/>
            <person name="Lu F."/>
            <person name="Nguyen T."/>
            <person name="Nusskern D.R."/>
            <person name="Pfannkoch C.M."/>
            <person name="Sitter C."/>
            <person name="Sutton G.G."/>
            <person name="Venter J.C."/>
            <person name="Wang Z."/>
            <person name="Woodage T."/>
            <person name="Zheng X.H."/>
            <person name="Zhong F."/>
        </authorList>
    </citation>
    <scope>NUCLEOTIDE SEQUENCE [LARGE SCALE GENOMIC DNA]</scope>
    <source>
        <strain>BN</strain>
        <strain evidence="2">Sprague-Dawley</strain>
    </source>
</reference>
<gene>
    <name evidence="1" type="ORF">rCG_27030</name>
</gene>